<dbReference type="PANTHER" id="PTHR21064:SF6">
    <property type="entry name" value="AMINOGLYCOSIDE PHOSPHOTRANSFERASE DOMAIN-CONTAINING PROTEIN"/>
    <property type="match status" value="1"/>
</dbReference>
<proteinExistence type="inferred from homology"/>
<protein>
    <submittedName>
        <fullName evidence="3">Phosphotransferase enzyme family protein</fullName>
    </submittedName>
</protein>
<evidence type="ECO:0000259" key="2">
    <source>
        <dbReference type="Pfam" id="PF01636"/>
    </source>
</evidence>
<dbReference type="Proteomes" id="UP001597343">
    <property type="component" value="Unassembled WGS sequence"/>
</dbReference>
<feature type="domain" description="Aminoglycoside phosphotransferase" evidence="2">
    <location>
        <begin position="67"/>
        <end position="263"/>
    </location>
</feature>
<organism evidence="3 4">
    <name type="scientific">Tumebacillus lipolyticus</name>
    <dbReference type="NCBI Taxonomy" id="1280370"/>
    <lineage>
        <taxon>Bacteria</taxon>
        <taxon>Bacillati</taxon>
        <taxon>Bacillota</taxon>
        <taxon>Bacilli</taxon>
        <taxon>Bacillales</taxon>
        <taxon>Alicyclobacillaceae</taxon>
        <taxon>Tumebacillus</taxon>
    </lineage>
</organism>
<dbReference type="InterPro" id="IPR002575">
    <property type="entry name" value="Aminoglycoside_PTrfase"/>
</dbReference>
<dbReference type="Pfam" id="PF01636">
    <property type="entry name" value="APH"/>
    <property type="match status" value="1"/>
</dbReference>
<dbReference type="InterPro" id="IPR011009">
    <property type="entry name" value="Kinase-like_dom_sf"/>
</dbReference>
<evidence type="ECO:0000256" key="1">
    <source>
        <dbReference type="ARBA" id="ARBA00038240"/>
    </source>
</evidence>
<dbReference type="SUPFAM" id="SSF56112">
    <property type="entry name" value="Protein kinase-like (PK-like)"/>
    <property type="match status" value="1"/>
</dbReference>
<dbReference type="RefSeq" id="WP_386046273.1">
    <property type="nucleotide sequence ID" value="NZ_JBHUIO010000005.1"/>
</dbReference>
<comment type="similarity">
    <text evidence="1">Belongs to the pseudomonas-type ThrB family.</text>
</comment>
<keyword evidence="4" id="KW-1185">Reference proteome</keyword>
<name>A0ABW4ZXN3_9BACL</name>
<evidence type="ECO:0000313" key="3">
    <source>
        <dbReference type="EMBL" id="MFD2170376.1"/>
    </source>
</evidence>
<accession>A0ABW4ZXN3</accession>
<comment type="caution">
    <text evidence="3">The sequence shown here is derived from an EMBL/GenBank/DDBJ whole genome shotgun (WGS) entry which is preliminary data.</text>
</comment>
<dbReference type="EMBL" id="JBHUIO010000005">
    <property type="protein sequence ID" value="MFD2170376.1"/>
    <property type="molecule type" value="Genomic_DNA"/>
</dbReference>
<sequence>MSEKFRMIQEALGGFGLDSNTLVVRRKLPDNWHGDLHYKIAVEGKSYSARFMAYQRAKEDASPFANLADEVLREQMRYVDHLLARGIPFMKRVKTTEGDAFVLVEDDRGVIRRCMLFEWMDGVHITVNTEEVAFRMGEMARRYHDASQGFATDVLPRKIHTENYLQMIELLGRERDKRALTGKVRKRLNAYIAHANEQIRSGHRDPSESDLLVMTSDLNSVNVLWEETSRTINGIIDFEHLSLSDRVQDLTWLIKWYSRTEGMHSHKVSNQLAQALMYGYRAHELLTDDDYARFPALLWLSGCLNWNFVQKTVKLIQSDSDKLVDHLDRFVERGKLLTGLASDLKLTLF</sequence>
<evidence type="ECO:0000313" key="4">
    <source>
        <dbReference type="Proteomes" id="UP001597343"/>
    </source>
</evidence>
<dbReference type="Gene3D" id="3.90.1200.10">
    <property type="match status" value="1"/>
</dbReference>
<dbReference type="InterPro" id="IPR050249">
    <property type="entry name" value="Pseudomonas-type_ThrB"/>
</dbReference>
<dbReference type="PANTHER" id="PTHR21064">
    <property type="entry name" value="AMINOGLYCOSIDE PHOSPHOTRANSFERASE DOMAIN-CONTAINING PROTEIN-RELATED"/>
    <property type="match status" value="1"/>
</dbReference>
<gene>
    <name evidence="3" type="ORF">ACFSOY_10225</name>
</gene>
<reference evidence="4" key="1">
    <citation type="journal article" date="2019" name="Int. J. Syst. Evol. Microbiol.">
        <title>The Global Catalogue of Microorganisms (GCM) 10K type strain sequencing project: providing services to taxonomists for standard genome sequencing and annotation.</title>
        <authorList>
            <consortium name="The Broad Institute Genomics Platform"/>
            <consortium name="The Broad Institute Genome Sequencing Center for Infectious Disease"/>
            <person name="Wu L."/>
            <person name="Ma J."/>
        </authorList>
    </citation>
    <scope>NUCLEOTIDE SEQUENCE [LARGE SCALE GENOMIC DNA]</scope>
    <source>
        <strain evidence="4">CGMCC 1.13574</strain>
    </source>
</reference>